<dbReference type="PROSITE" id="PS00122">
    <property type="entry name" value="CARBOXYLESTERASE_B_1"/>
    <property type="match status" value="1"/>
</dbReference>
<dbReference type="Pfam" id="PF00135">
    <property type="entry name" value="COesterase"/>
    <property type="match status" value="1"/>
</dbReference>
<comment type="similarity">
    <text evidence="1 3">Belongs to the type-B carboxylesterase/lipase family.</text>
</comment>
<dbReference type="OrthoDB" id="5962005at2759"/>
<dbReference type="InParanoid" id="A0A6P8H4V4"/>
<dbReference type="EC" id="3.1.1.-" evidence="3"/>
<dbReference type="PANTHER" id="PTHR43903">
    <property type="entry name" value="NEUROLIGIN"/>
    <property type="match status" value="1"/>
</dbReference>
<keyword evidence="2 3" id="KW-0378">Hydrolase</keyword>
<dbReference type="InterPro" id="IPR029058">
    <property type="entry name" value="AB_hydrolase_fold"/>
</dbReference>
<evidence type="ECO:0000256" key="2">
    <source>
        <dbReference type="ARBA" id="ARBA00022801"/>
    </source>
</evidence>
<organism evidence="5 6">
    <name type="scientific">Actinia tenebrosa</name>
    <name type="common">Australian red waratah sea anemone</name>
    <dbReference type="NCBI Taxonomy" id="6105"/>
    <lineage>
        <taxon>Eukaryota</taxon>
        <taxon>Metazoa</taxon>
        <taxon>Cnidaria</taxon>
        <taxon>Anthozoa</taxon>
        <taxon>Hexacorallia</taxon>
        <taxon>Actiniaria</taxon>
        <taxon>Actiniidae</taxon>
        <taxon>Actinia</taxon>
    </lineage>
</organism>
<reference evidence="6" key="1">
    <citation type="submission" date="2025-08" db="UniProtKB">
        <authorList>
            <consortium name="RefSeq"/>
        </authorList>
    </citation>
    <scope>IDENTIFICATION</scope>
    <source>
        <tissue evidence="6">Tentacle</tissue>
    </source>
</reference>
<dbReference type="InterPro" id="IPR002018">
    <property type="entry name" value="CarbesteraseB"/>
</dbReference>
<evidence type="ECO:0000313" key="6">
    <source>
        <dbReference type="RefSeq" id="XP_031551374.1"/>
    </source>
</evidence>
<dbReference type="FunFam" id="3.40.50.1820:FF:000128">
    <property type="entry name" value="Carboxylic ester hydrolase"/>
    <property type="match status" value="1"/>
</dbReference>
<dbReference type="InterPro" id="IPR019826">
    <property type="entry name" value="Carboxylesterase_B_AS"/>
</dbReference>
<dbReference type="GeneID" id="116288694"/>
<evidence type="ECO:0000256" key="1">
    <source>
        <dbReference type="ARBA" id="ARBA00005964"/>
    </source>
</evidence>
<feature type="domain" description="Carboxylesterase type B" evidence="4">
    <location>
        <begin position="21"/>
        <end position="523"/>
    </location>
</feature>
<protein>
    <recommendedName>
        <fullName evidence="3">Carboxylic ester hydrolase</fullName>
        <ecNumber evidence="3">3.1.1.-</ecNumber>
    </recommendedName>
</protein>
<evidence type="ECO:0000313" key="5">
    <source>
        <dbReference type="Proteomes" id="UP000515163"/>
    </source>
</evidence>
<dbReference type="FunCoup" id="A0A6P8H4V4">
    <property type="interactions" value="539"/>
</dbReference>
<dbReference type="AlphaFoldDB" id="A0A6P8H4V4"/>
<proteinExistence type="inferred from homology"/>
<dbReference type="KEGG" id="aten:116288694"/>
<evidence type="ECO:0000256" key="3">
    <source>
        <dbReference type="RuleBase" id="RU361235"/>
    </source>
</evidence>
<feature type="signal peptide" evidence="3">
    <location>
        <begin position="1"/>
        <end position="17"/>
    </location>
</feature>
<dbReference type="Proteomes" id="UP000515163">
    <property type="component" value="Unplaced"/>
</dbReference>
<gene>
    <name evidence="6" type="primary">LOC116288694</name>
</gene>
<keyword evidence="3" id="KW-0732">Signal</keyword>
<dbReference type="Gene3D" id="3.40.50.1820">
    <property type="entry name" value="alpha/beta hydrolase"/>
    <property type="match status" value="1"/>
</dbReference>
<dbReference type="SUPFAM" id="SSF53474">
    <property type="entry name" value="alpha/beta-Hydrolases"/>
    <property type="match status" value="1"/>
</dbReference>
<dbReference type="GO" id="GO:0016787">
    <property type="term" value="F:hydrolase activity"/>
    <property type="evidence" value="ECO:0007669"/>
    <property type="project" value="UniProtKB-KW"/>
</dbReference>
<accession>A0A6P8H4V4</accession>
<evidence type="ECO:0000259" key="4">
    <source>
        <dbReference type="Pfam" id="PF00135"/>
    </source>
</evidence>
<feature type="chain" id="PRO_5028517245" description="Carboxylic ester hydrolase" evidence="3">
    <location>
        <begin position="18"/>
        <end position="569"/>
    </location>
</feature>
<keyword evidence="5" id="KW-1185">Reference proteome</keyword>
<dbReference type="InterPro" id="IPR051093">
    <property type="entry name" value="Neuroligin/BSAL"/>
</dbReference>
<sequence length="569" mass="63260">MFLSLIVSSSVILLVNAFQYTPEVNIESGRIRGLVANLTTGHVVRKYLGIPFAKADRFKPPQNATKWSDVKNMITFGKECPQIPTRFSGINVSEDCLNLNVFVPEASSGSPLPVMVWVHGGGFLSGSNRIYDGSYISSLGNVIVVAINYRLTVFGFLTTGENGDLRGNYGMLDQVQALKWVKRNIAGFGGDPNKVTIFGESAGAASVSLLMLSPLTKGLFKNVIMQSGAATAKWAAISYDKVENITRDFGKKIGCTNLVEMEECLKTKSVNEMISHTTNNFSFLPVIDKHFLPDFPSVLLEKGQFEKYNLMVGVNNDEGTVMTNAITAIAYGMNVTDGIQRKLFEETVRGGDVLKFVVNQKPPLPAAMIYRYTDWSNVNDRYRNRRMFMDMIADAMFIAPAIQSAKAFVNHSLPTYFYQLQYRADNGIFGPIPSWVKAFHAADLSYVFGFPLMNASQLYTKDANFSREVIKIWTNFAKSGDPNNPESIPTPWPKYDLNNQQYVAFKPTMVIEDNLRSEYVAFWNNFVPEVERSMPKPCEKASDGNTITTTNMLLVISAIIASQLGSGYF</sequence>
<dbReference type="RefSeq" id="XP_031551374.1">
    <property type="nucleotide sequence ID" value="XM_031695514.1"/>
</dbReference>
<name>A0A6P8H4V4_ACTTE</name>